<dbReference type="InterPro" id="IPR036736">
    <property type="entry name" value="ACP-like_sf"/>
</dbReference>
<dbReference type="InterPro" id="IPR049551">
    <property type="entry name" value="PKS_DH_C"/>
</dbReference>
<dbReference type="PANTHER" id="PTHR43775:SF37">
    <property type="entry name" value="SI:DKEY-61P9.11"/>
    <property type="match status" value="1"/>
</dbReference>
<dbReference type="InterPro" id="IPR050091">
    <property type="entry name" value="PKS_NRPS_Biosynth_Enz"/>
</dbReference>
<dbReference type="FunFam" id="3.40.47.10:FF:000019">
    <property type="entry name" value="Polyketide synthase type I"/>
    <property type="match status" value="1"/>
</dbReference>
<comment type="pathway">
    <text evidence="1">Lipid metabolism; fatty acid biosynthesis.</text>
</comment>
<dbReference type="Gene3D" id="3.40.47.10">
    <property type="match status" value="1"/>
</dbReference>
<dbReference type="SUPFAM" id="SSF55048">
    <property type="entry name" value="Probable ACP-binding domain of malonyl-CoA ACP transacylase"/>
    <property type="match status" value="1"/>
</dbReference>
<dbReference type="CDD" id="cd00833">
    <property type="entry name" value="PKS"/>
    <property type="match status" value="1"/>
</dbReference>
<dbReference type="InterPro" id="IPR042104">
    <property type="entry name" value="PKS_dehydratase_sf"/>
</dbReference>
<evidence type="ECO:0000256" key="1">
    <source>
        <dbReference type="ARBA" id="ARBA00005194"/>
    </source>
</evidence>
<keyword evidence="3" id="KW-0596">Phosphopantetheine</keyword>
<dbReference type="Pfam" id="PF02801">
    <property type="entry name" value="Ketoacyl-synt_C"/>
    <property type="match status" value="1"/>
</dbReference>
<dbReference type="Gene3D" id="3.90.180.10">
    <property type="entry name" value="Medium-chain alcohol dehydrogenases, catalytic domain"/>
    <property type="match status" value="1"/>
</dbReference>
<dbReference type="SMART" id="SM00826">
    <property type="entry name" value="PKS_DH"/>
    <property type="match status" value="1"/>
</dbReference>
<dbReference type="Pfam" id="PF08659">
    <property type="entry name" value="KR"/>
    <property type="match status" value="1"/>
</dbReference>
<dbReference type="FunFam" id="3.40.50.720:FF:000209">
    <property type="entry name" value="Polyketide synthase Pks12"/>
    <property type="match status" value="1"/>
</dbReference>
<name>A0A4V2PE03_9GAMM</name>
<dbReference type="SMART" id="SM00827">
    <property type="entry name" value="PKS_AT"/>
    <property type="match status" value="1"/>
</dbReference>
<dbReference type="InterPro" id="IPR002364">
    <property type="entry name" value="Quin_OxRdtase/zeta-crystal_CS"/>
</dbReference>
<dbReference type="InterPro" id="IPR016036">
    <property type="entry name" value="Malonyl_transacylase_ACP-bd"/>
</dbReference>
<dbReference type="InterPro" id="IPR032821">
    <property type="entry name" value="PKS_assoc"/>
</dbReference>
<dbReference type="InterPro" id="IPR009081">
    <property type="entry name" value="PP-bd_ACP"/>
</dbReference>
<dbReference type="PROSITE" id="PS00012">
    <property type="entry name" value="PHOSPHOPANTETHEINE"/>
    <property type="match status" value="1"/>
</dbReference>
<dbReference type="SUPFAM" id="SSF52151">
    <property type="entry name" value="FabD/lysophospholipase-like"/>
    <property type="match status" value="1"/>
</dbReference>
<dbReference type="InterPro" id="IPR020841">
    <property type="entry name" value="PKS_Beta-ketoAc_synthase_dom"/>
</dbReference>
<evidence type="ECO:0000259" key="12">
    <source>
        <dbReference type="PROSITE" id="PS52004"/>
    </source>
</evidence>
<dbReference type="InterPro" id="IPR014030">
    <property type="entry name" value="Ketoacyl_synth_N"/>
</dbReference>
<dbReference type="InterPro" id="IPR016035">
    <property type="entry name" value="Acyl_Trfase/lysoPLipase"/>
</dbReference>
<feature type="domain" description="Carrier" evidence="11">
    <location>
        <begin position="2358"/>
        <end position="2438"/>
    </location>
</feature>
<keyword evidence="4" id="KW-0597">Phosphoprotein</keyword>
<dbReference type="Pfam" id="PF00550">
    <property type="entry name" value="PP-binding"/>
    <property type="match status" value="1"/>
</dbReference>
<dbReference type="SUPFAM" id="SSF53335">
    <property type="entry name" value="S-adenosyl-L-methionine-dependent methyltransferases"/>
    <property type="match status" value="1"/>
</dbReference>
<sequence length="2467" mass="268221">MDKRIAVIGCSLRLPSCDNTETLWKALLEKRDLVTEVHESRWSKDAWKHPDKKHPGSSYTFAAGSLGDVSGFDAAFFGLSPREVTHMDPQQRLLLEMSWEAMERACIAPSTLRGSNTGVFMGIASVDYAYRFADDFSAIDANTGTGTASSIASNRISYLFDLKGPSVSMDTACSSSMVAFHQACQSILSGESDLALAGGISLHLHPFGFMIFSKATMLSPDGRCKVWDEEGNGYVRSEGGGVFLLKNYEKAVADGDPIIAVVAATAVNTDGYKTGITVPNPDAQIALMRKACERAGLEPDQIDYVEAHGTGTSVGDPIETRAISEALARQRTKPLKIGSVKSNLGHLETASGVAGLAKALLSIHNRQVPATIGLRKPNPNIRFDEWNIEAVTETLELPKTGQLTIGVNSFGFGGANAHVILQSPPEASEISEADHEPGRDLPLILTARNADALKVMAERTADQLDSAHAASLYDLCWSARYRREQHEQALLVWARDKGQAAGALRAFAKGEESSGVFSGRRQLQEQGSVWVYSGNGCQWAGMGLQLLEQSSQVRETVAEVNALIKQYSDICDVEKLLGEPQEADCYDLTELAQPALFALQVAVTRYLRDQGIKPVAVTGHSVGEVAAAWASGALTLEQAARVICIRSHYQGKTAGSGEMTAVALDEQSLNTLIDELECERVAVAGVNSAKGSTLAGEPAQLELIETRLREQSVRFKRLSLNYAFHSPCMDPIEAGLKEALAGLQPGDSEIPFISTVTGEELGGKSLDAEYWWRNIRQPVLFEKAISNCLEKGQRTFIEIGAHPVLRTYLNECLRAEDLQGQVVATLSRGQDSAAELERALAELILSGAKLDESAWFPVQGKAVALPDYPWQKQPYWKSDSAESLRLLSRHYQHPLLGYTLPHQPGVWESQLDTGRQPWLADHLVGDGVVFPGAGYAELALAAVEQHLLEHESDADWIDIEGLEIQAPMLLETGTTKVVSTSLEEVSGKLCIKARPYAHEGEWQNHVKARWFAGSAGRLLDRQGPGIPERAADFNREQHLSAAAHIGLDYGPAFQGVSEGWVDGDTVIGRYQPTEEIKQTHDGLLLHPGILDTAFQLFIPLLAQEKNRGGFGYVPVQIERLQFSRVNIGVIPALVRVRLVRRSPHSLLAEVELFGAEGEAVAVLTGVRFKAVPLRKQQSLAISKLEMPLLPLPLPKIPSALNHTGLLQALEPFFADQSEDRMITEVEPLLDTLVLAGLEHGVSEKPVRLAQLGDQQKRWAEMAIKQGMLAENEAGDLIVPEPPEVDLAGLWELLLREYPEAFVPVHAAGRFGLHLSEWLHQTGSLPELTERAWGEIYRARYEPAREAVFRGLLAERLHAQLQDLQPGQRLAMAEVCAGEMILTPSLAAQIKGFNADLCFLSSSSAAVTEARAQLHNPEQLQALHWDKQTLPAELGLLDLVIIHLDFMRPSEVRQLLQQLRTKLRPGAQVMLMGLPQAFWLEQLSSAAPDLLEQEGSLQPGVAHWIRLLSGLGYEIAQQLEDSEQPGSAFLLAAAQPLDAEVDDSGEPGRLLVLTDQAAQVLSDRLLSHCGRAQAFSSSDDLLGQLSEEVDLSQATQVVLLAGAWSEGSPEQTTKRCAQIRDLVKSLDAKDEAIRLTVITAGVGAAQLTPQTLPQSEQVISQTAVWGFVRTLMNETALPLQLIDLPADPAKVDSAAFEQALNCSVDEDEQYLVAAGERYVPRLMHAKPAEREDSVELSQSFTLGFDQPGQLKNLRWKPRELALPGDEEVAVEVKATGLNFRDVMYALGLLADEAIENGFSGPAMGLEFAGVVTSVGAGVTDFRPGDKVVGFGSASFSTQMVTGAETLAHLPADISFEAAATIPTTFFTVYYALKHLARLQPGERLLIHGAAGGVGLAAIQIGRLMGAEIFATVGSASKRDVVRLLGIDAIYDSRSHTFAEEILADTDEQGVDVVLNSLAGEAVNQNLRVLRPFGRFLELGKRDFYENTAIGLRPFRNNISYFGIDSDQLMKVHPTLTRMLFREMMALFEEGELYPLPYTAFAASNVVDAFRYMQQAKQIGKVVVNYPQLPDASQPPLQQHESLNLSGDRTFLVTGGLGGFGLRTAQWLVEKGVRHLALVSRRGKAEGGEAEIVAELSAQGIDVQAYACDVSDKARLQETLELIEQQQPSLAGVVHAATVFADGLVENMTDEQISQVLGAKAYGAQYLHELTVDKPIELFLMFSSATTLFGNPGQANYVAANLALEALTHLRKAQGLAATCVRWGAIDDAGYLARNTQIKQALQSRMGGDALTTARALAVLEQMLLQNQSLLGVMEFDWSALARFLPKANAARYQLIARSHDGSDSSDKGGDLLAELLSLEPEEQLVRIAEELKQSLGQILMLSADQIDPEQSVYDLGFDSLMGVELITAIEDRFGVQLPAMAISESPTIAKLSVKLQERISGEHDDSDDVTHAQIAAQHGVSENEVKGS</sequence>
<evidence type="ECO:0000259" key="13">
    <source>
        <dbReference type="PROSITE" id="PS52019"/>
    </source>
</evidence>
<dbReference type="InterPro" id="IPR057326">
    <property type="entry name" value="KR_dom"/>
</dbReference>
<proteinExistence type="inferred from homology"/>
<evidence type="ECO:0000259" key="11">
    <source>
        <dbReference type="PROSITE" id="PS50075"/>
    </source>
</evidence>
<keyword evidence="8" id="KW-0012">Acyltransferase</keyword>
<evidence type="ECO:0000256" key="6">
    <source>
        <dbReference type="ARBA" id="ARBA00022857"/>
    </source>
</evidence>
<evidence type="ECO:0000313" key="15">
    <source>
        <dbReference type="Proteomes" id="UP000294546"/>
    </source>
</evidence>
<dbReference type="Pfam" id="PF16197">
    <property type="entry name" value="KAsynt_C_assoc"/>
    <property type="match status" value="1"/>
</dbReference>
<dbReference type="InterPro" id="IPR011032">
    <property type="entry name" value="GroES-like_sf"/>
</dbReference>
<keyword evidence="5 14" id="KW-0808">Transferase</keyword>
<gene>
    <name evidence="14" type="ORF">CLV83_2095</name>
</gene>
<dbReference type="GO" id="GO:0004315">
    <property type="term" value="F:3-oxoacyl-[acyl-carrier-protein] synthase activity"/>
    <property type="evidence" value="ECO:0007669"/>
    <property type="project" value="InterPro"/>
</dbReference>
<evidence type="ECO:0000256" key="10">
    <source>
        <dbReference type="PROSITE-ProRule" id="PRU01363"/>
    </source>
</evidence>
<evidence type="ECO:0000256" key="5">
    <source>
        <dbReference type="ARBA" id="ARBA00022679"/>
    </source>
</evidence>
<feature type="active site" description="Proton acceptor; for dehydratase activity" evidence="10">
    <location>
        <position position="922"/>
    </location>
</feature>
<evidence type="ECO:0000313" key="14">
    <source>
        <dbReference type="EMBL" id="TCK07236.1"/>
    </source>
</evidence>
<accession>A0A4V2PE03</accession>
<evidence type="ECO:0000256" key="8">
    <source>
        <dbReference type="ARBA" id="ARBA00023315"/>
    </source>
</evidence>
<dbReference type="EMBL" id="SMFU01000008">
    <property type="protein sequence ID" value="TCK07236.1"/>
    <property type="molecule type" value="Genomic_DNA"/>
</dbReference>
<dbReference type="GO" id="GO:0008270">
    <property type="term" value="F:zinc ion binding"/>
    <property type="evidence" value="ECO:0007669"/>
    <property type="project" value="InterPro"/>
</dbReference>
<dbReference type="Gene3D" id="3.40.50.150">
    <property type="entry name" value="Vaccinia Virus protein VP39"/>
    <property type="match status" value="1"/>
</dbReference>
<dbReference type="SMART" id="SM00823">
    <property type="entry name" value="PKS_PP"/>
    <property type="match status" value="1"/>
</dbReference>
<dbReference type="InterPro" id="IPR001227">
    <property type="entry name" value="Ac_transferase_dom_sf"/>
</dbReference>
<feature type="region of interest" description="C-terminal hotdog fold" evidence="10">
    <location>
        <begin position="1030"/>
        <end position="1177"/>
    </location>
</feature>
<dbReference type="SMART" id="SM01294">
    <property type="entry name" value="PKS_PP_betabranch"/>
    <property type="match status" value="1"/>
</dbReference>
<evidence type="ECO:0000256" key="2">
    <source>
        <dbReference type="ARBA" id="ARBA00006484"/>
    </source>
</evidence>
<dbReference type="InterPro" id="IPR020806">
    <property type="entry name" value="PKS_PP-bd"/>
</dbReference>
<dbReference type="InterPro" id="IPR013968">
    <property type="entry name" value="PKS_KR"/>
</dbReference>
<evidence type="ECO:0000256" key="7">
    <source>
        <dbReference type="ARBA" id="ARBA00023268"/>
    </source>
</evidence>
<dbReference type="SUPFAM" id="SSF47336">
    <property type="entry name" value="ACP-like"/>
    <property type="match status" value="1"/>
</dbReference>
<reference evidence="14 15" key="1">
    <citation type="submission" date="2019-03" db="EMBL/GenBank/DDBJ databases">
        <title>Genomic Encyclopedia of Archaeal and Bacterial Type Strains, Phase II (KMG-II): from individual species to whole genera.</title>
        <authorList>
            <person name="Goeker M."/>
        </authorList>
    </citation>
    <scope>NUCLEOTIDE SEQUENCE [LARGE SCALE GENOMIC DNA]</scope>
    <source>
        <strain evidence="14 15">DSM 27697</strain>
    </source>
</reference>
<dbReference type="Pfam" id="PF00109">
    <property type="entry name" value="ketoacyl-synt"/>
    <property type="match status" value="1"/>
</dbReference>
<comment type="similarity">
    <text evidence="2">Belongs to the short-chain dehydrogenases/reductases (SDR) family.</text>
</comment>
<evidence type="ECO:0000256" key="4">
    <source>
        <dbReference type="ARBA" id="ARBA00022553"/>
    </source>
</evidence>
<dbReference type="CDD" id="cd05195">
    <property type="entry name" value="enoyl_red"/>
    <property type="match status" value="1"/>
</dbReference>
<feature type="active site" description="Proton donor; for dehydratase activity" evidence="10">
    <location>
        <position position="1091"/>
    </location>
</feature>
<dbReference type="Gene3D" id="3.30.70.3290">
    <property type="match status" value="1"/>
</dbReference>
<organism evidence="14 15">
    <name type="scientific">Marinobacterium mangrovicola</name>
    <dbReference type="NCBI Taxonomy" id="1476959"/>
    <lineage>
        <taxon>Bacteria</taxon>
        <taxon>Pseudomonadati</taxon>
        <taxon>Pseudomonadota</taxon>
        <taxon>Gammaproteobacteria</taxon>
        <taxon>Oceanospirillales</taxon>
        <taxon>Oceanospirillaceae</taxon>
        <taxon>Marinobacterium</taxon>
    </lineage>
</organism>
<dbReference type="Gene3D" id="3.40.50.720">
    <property type="entry name" value="NAD(P)-binding Rossmann-like Domain"/>
    <property type="match status" value="3"/>
</dbReference>
<evidence type="ECO:0000256" key="9">
    <source>
        <dbReference type="ARBA" id="ARBA00054155"/>
    </source>
</evidence>
<dbReference type="SMART" id="SM00822">
    <property type="entry name" value="PKS_KR"/>
    <property type="match status" value="1"/>
</dbReference>
<feature type="domain" description="PKS/mFAS DH" evidence="13">
    <location>
        <begin position="893"/>
        <end position="1177"/>
    </location>
</feature>
<dbReference type="SUPFAM" id="SSF50129">
    <property type="entry name" value="GroES-like"/>
    <property type="match status" value="1"/>
</dbReference>
<dbReference type="GO" id="GO:0016491">
    <property type="term" value="F:oxidoreductase activity"/>
    <property type="evidence" value="ECO:0007669"/>
    <property type="project" value="InterPro"/>
</dbReference>
<dbReference type="SMART" id="SM00825">
    <property type="entry name" value="PKS_KS"/>
    <property type="match status" value="1"/>
</dbReference>
<dbReference type="InterPro" id="IPR020843">
    <property type="entry name" value="ER"/>
</dbReference>
<dbReference type="RefSeq" id="WP_132291493.1">
    <property type="nucleotide sequence ID" value="NZ_SMFU01000008.1"/>
</dbReference>
<dbReference type="Pfam" id="PF13602">
    <property type="entry name" value="ADH_zinc_N_2"/>
    <property type="match status" value="1"/>
</dbReference>
<dbReference type="InterPro" id="IPR036291">
    <property type="entry name" value="NAD(P)-bd_dom_sf"/>
</dbReference>
<dbReference type="Gene3D" id="3.40.366.10">
    <property type="entry name" value="Malonyl-Coenzyme A Acyl Carrier Protein, domain 2"/>
    <property type="match status" value="1"/>
</dbReference>
<dbReference type="GO" id="GO:0004312">
    <property type="term" value="F:fatty acid synthase activity"/>
    <property type="evidence" value="ECO:0007669"/>
    <property type="project" value="TreeGrafter"/>
</dbReference>
<dbReference type="PANTHER" id="PTHR43775">
    <property type="entry name" value="FATTY ACID SYNTHASE"/>
    <property type="match status" value="1"/>
</dbReference>
<dbReference type="InterPro" id="IPR013154">
    <property type="entry name" value="ADH-like_N"/>
</dbReference>
<protein>
    <submittedName>
        <fullName evidence="14">Acyl transferase domain-containing protein</fullName>
    </submittedName>
</protein>
<dbReference type="OrthoDB" id="9778690at2"/>
<comment type="caution">
    <text evidence="14">The sequence shown here is derived from an EMBL/GenBank/DDBJ whole genome shotgun (WGS) entry which is preliminary data.</text>
</comment>
<dbReference type="PROSITE" id="PS01162">
    <property type="entry name" value="QOR_ZETA_CRYSTAL"/>
    <property type="match status" value="1"/>
</dbReference>
<dbReference type="InterPro" id="IPR014031">
    <property type="entry name" value="Ketoacyl_synth_C"/>
</dbReference>
<dbReference type="PROSITE" id="PS52019">
    <property type="entry name" value="PKS_MFAS_DH"/>
    <property type="match status" value="1"/>
</dbReference>
<feature type="region of interest" description="N-terminal hotdog fold" evidence="10">
    <location>
        <begin position="893"/>
        <end position="1017"/>
    </location>
</feature>
<dbReference type="Pfam" id="PF14765">
    <property type="entry name" value="PS-DH"/>
    <property type="match status" value="1"/>
</dbReference>
<dbReference type="InterPro" id="IPR006162">
    <property type="entry name" value="Ppantetheine_attach_site"/>
</dbReference>
<dbReference type="Pfam" id="PF00698">
    <property type="entry name" value="Acyl_transf_1"/>
    <property type="match status" value="1"/>
</dbReference>
<keyword evidence="7" id="KW-0511">Multifunctional enzyme</keyword>
<dbReference type="Gene3D" id="3.10.129.110">
    <property type="entry name" value="Polyketide synthase dehydratase"/>
    <property type="match status" value="1"/>
</dbReference>
<dbReference type="PROSITE" id="PS50075">
    <property type="entry name" value="CARRIER"/>
    <property type="match status" value="1"/>
</dbReference>
<dbReference type="Pfam" id="PF21089">
    <property type="entry name" value="PKS_DH_N"/>
    <property type="match status" value="1"/>
</dbReference>
<dbReference type="UniPathway" id="UPA00094"/>
<dbReference type="SUPFAM" id="SSF51735">
    <property type="entry name" value="NAD(P)-binding Rossmann-fold domains"/>
    <property type="match status" value="3"/>
</dbReference>
<dbReference type="InterPro" id="IPR029063">
    <property type="entry name" value="SAM-dependent_MTases_sf"/>
</dbReference>
<dbReference type="Proteomes" id="UP000294546">
    <property type="component" value="Unassembled WGS sequence"/>
</dbReference>
<dbReference type="InterPro" id="IPR016039">
    <property type="entry name" value="Thiolase-like"/>
</dbReference>
<evidence type="ECO:0000256" key="3">
    <source>
        <dbReference type="ARBA" id="ARBA00022450"/>
    </source>
</evidence>
<dbReference type="GO" id="GO:0031177">
    <property type="term" value="F:phosphopantetheine binding"/>
    <property type="evidence" value="ECO:0007669"/>
    <property type="project" value="InterPro"/>
</dbReference>
<dbReference type="InterPro" id="IPR049552">
    <property type="entry name" value="PKS_DH_N"/>
</dbReference>
<dbReference type="Pfam" id="PF08240">
    <property type="entry name" value="ADH_N"/>
    <property type="match status" value="1"/>
</dbReference>
<dbReference type="PROSITE" id="PS00606">
    <property type="entry name" value="KS3_1"/>
    <property type="match status" value="1"/>
</dbReference>
<dbReference type="SMART" id="SM00829">
    <property type="entry name" value="PKS_ER"/>
    <property type="match status" value="1"/>
</dbReference>
<dbReference type="SUPFAM" id="SSF53901">
    <property type="entry name" value="Thiolase-like"/>
    <property type="match status" value="1"/>
</dbReference>
<dbReference type="InterPro" id="IPR014043">
    <property type="entry name" value="Acyl_transferase_dom"/>
</dbReference>
<comment type="function">
    <text evidence="9">Involved in production of the polyketide antibiotic thailandamide.</text>
</comment>
<dbReference type="InterPro" id="IPR049900">
    <property type="entry name" value="PKS_mFAS_DH"/>
</dbReference>
<keyword evidence="15" id="KW-1185">Reference proteome</keyword>
<dbReference type="InterPro" id="IPR018201">
    <property type="entry name" value="Ketoacyl_synth_AS"/>
</dbReference>
<dbReference type="Gene3D" id="1.10.1200.10">
    <property type="entry name" value="ACP-like"/>
    <property type="match status" value="1"/>
</dbReference>
<keyword evidence="6" id="KW-0521">NADP</keyword>
<dbReference type="InterPro" id="IPR020807">
    <property type="entry name" value="PKS_DH"/>
</dbReference>
<feature type="domain" description="Ketosynthase family 3 (KS3)" evidence="12">
    <location>
        <begin position="2"/>
        <end position="423"/>
    </location>
</feature>
<dbReference type="GO" id="GO:0006633">
    <property type="term" value="P:fatty acid biosynthetic process"/>
    <property type="evidence" value="ECO:0007669"/>
    <property type="project" value="UniProtKB-UniPathway"/>
</dbReference>
<dbReference type="PROSITE" id="PS52004">
    <property type="entry name" value="KS3_2"/>
    <property type="match status" value="1"/>
</dbReference>